<dbReference type="InterPro" id="IPR050417">
    <property type="entry name" value="Sugar_Epim/Isomerase"/>
</dbReference>
<dbReference type="EC" id="5.3.1.-" evidence="3"/>
<sequence length="276" mass="30824">MKFAICNETFLDWPFDKAFAFARDVGYTGIEIAPFTIATNVFDISPAKRAEVKRQAEDAELTVIGLHWLLAKTNGYYLTTPDDAVRIKTSEYLAELARLCRDLGGRVMVLGSPLQRNLLPGISHDQGLDLAADCLKRAIPVLEECNVTFAIEPLGPVEGNFLNTAALGVDLIERVGSPNCRLHLDCKAMSTEAKSIPELLRENRQLLEHFHANDPNRRGPGMGELDFLPIFKTLAEIDYRGWVSVEVFDYEPGVETLARESFEYMQHCLQELGHVG</sequence>
<gene>
    <name evidence="3" type="ORF">ETAA8_46330</name>
</gene>
<protein>
    <submittedName>
        <fullName evidence="3">D-tagatose 3-epimerase</fullName>
        <ecNumber evidence="3">5.3.1.-</ecNumber>
    </submittedName>
</protein>
<dbReference type="Proteomes" id="UP000315017">
    <property type="component" value="Chromosome"/>
</dbReference>
<name>A0A517YH52_9BACT</name>
<dbReference type="GO" id="GO:0016853">
    <property type="term" value="F:isomerase activity"/>
    <property type="evidence" value="ECO:0007669"/>
    <property type="project" value="UniProtKB-KW"/>
</dbReference>
<dbReference type="Gene3D" id="3.20.20.150">
    <property type="entry name" value="Divalent-metal-dependent TIM barrel enzymes"/>
    <property type="match status" value="1"/>
</dbReference>
<dbReference type="Pfam" id="PF01261">
    <property type="entry name" value="AP_endonuc_2"/>
    <property type="match status" value="1"/>
</dbReference>
<dbReference type="KEGG" id="aagg:ETAA8_46330"/>
<dbReference type="InterPro" id="IPR036237">
    <property type="entry name" value="Xyl_isomerase-like_sf"/>
</dbReference>
<dbReference type="OrthoDB" id="9779184at2"/>
<evidence type="ECO:0000256" key="1">
    <source>
        <dbReference type="ARBA" id="ARBA00023235"/>
    </source>
</evidence>
<evidence type="ECO:0000313" key="4">
    <source>
        <dbReference type="Proteomes" id="UP000315017"/>
    </source>
</evidence>
<evidence type="ECO:0000313" key="3">
    <source>
        <dbReference type="EMBL" id="QDU29521.1"/>
    </source>
</evidence>
<dbReference type="RefSeq" id="WP_145093446.1">
    <property type="nucleotide sequence ID" value="NZ_CP036274.1"/>
</dbReference>
<dbReference type="PANTHER" id="PTHR43489:SF7">
    <property type="entry name" value="3-DEHYDRO-D-GULOSIDE 4-EPIMERASE-RELATED"/>
    <property type="match status" value="1"/>
</dbReference>
<dbReference type="EMBL" id="CP036274">
    <property type="protein sequence ID" value="QDU29521.1"/>
    <property type="molecule type" value="Genomic_DNA"/>
</dbReference>
<proteinExistence type="predicted"/>
<keyword evidence="1 3" id="KW-0413">Isomerase</keyword>
<dbReference type="AlphaFoldDB" id="A0A517YH52"/>
<organism evidence="3 4">
    <name type="scientific">Anatilimnocola aggregata</name>
    <dbReference type="NCBI Taxonomy" id="2528021"/>
    <lineage>
        <taxon>Bacteria</taxon>
        <taxon>Pseudomonadati</taxon>
        <taxon>Planctomycetota</taxon>
        <taxon>Planctomycetia</taxon>
        <taxon>Pirellulales</taxon>
        <taxon>Pirellulaceae</taxon>
        <taxon>Anatilimnocola</taxon>
    </lineage>
</organism>
<accession>A0A517YH52</accession>
<dbReference type="SUPFAM" id="SSF51658">
    <property type="entry name" value="Xylose isomerase-like"/>
    <property type="match status" value="1"/>
</dbReference>
<dbReference type="PANTHER" id="PTHR43489">
    <property type="entry name" value="ISOMERASE"/>
    <property type="match status" value="1"/>
</dbReference>
<keyword evidence="4" id="KW-1185">Reference proteome</keyword>
<reference evidence="3 4" key="1">
    <citation type="submission" date="2019-02" db="EMBL/GenBank/DDBJ databases">
        <title>Deep-cultivation of Planctomycetes and their phenomic and genomic characterization uncovers novel biology.</title>
        <authorList>
            <person name="Wiegand S."/>
            <person name="Jogler M."/>
            <person name="Boedeker C."/>
            <person name="Pinto D."/>
            <person name="Vollmers J."/>
            <person name="Rivas-Marin E."/>
            <person name="Kohn T."/>
            <person name="Peeters S.H."/>
            <person name="Heuer A."/>
            <person name="Rast P."/>
            <person name="Oberbeckmann S."/>
            <person name="Bunk B."/>
            <person name="Jeske O."/>
            <person name="Meyerdierks A."/>
            <person name="Storesund J.E."/>
            <person name="Kallscheuer N."/>
            <person name="Luecker S."/>
            <person name="Lage O.M."/>
            <person name="Pohl T."/>
            <person name="Merkel B.J."/>
            <person name="Hornburger P."/>
            <person name="Mueller R.-W."/>
            <person name="Bruemmer F."/>
            <person name="Labrenz M."/>
            <person name="Spormann A.M."/>
            <person name="Op den Camp H."/>
            <person name="Overmann J."/>
            <person name="Amann R."/>
            <person name="Jetten M.S.M."/>
            <person name="Mascher T."/>
            <person name="Medema M.H."/>
            <person name="Devos D.P."/>
            <person name="Kaster A.-K."/>
            <person name="Ovreas L."/>
            <person name="Rohde M."/>
            <person name="Galperin M.Y."/>
            <person name="Jogler C."/>
        </authorList>
    </citation>
    <scope>NUCLEOTIDE SEQUENCE [LARGE SCALE GENOMIC DNA]</scope>
    <source>
        <strain evidence="3 4">ETA_A8</strain>
    </source>
</reference>
<feature type="domain" description="Xylose isomerase-like TIM barrel" evidence="2">
    <location>
        <begin position="19"/>
        <end position="266"/>
    </location>
</feature>
<evidence type="ECO:0000259" key="2">
    <source>
        <dbReference type="Pfam" id="PF01261"/>
    </source>
</evidence>
<dbReference type="InterPro" id="IPR013022">
    <property type="entry name" value="Xyl_isomerase-like_TIM-brl"/>
</dbReference>